<dbReference type="Pfam" id="PF11454">
    <property type="entry name" value="DUF3016"/>
    <property type="match status" value="1"/>
</dbReference>
<feature type="chain" id="PRO_5019323516" evidence="1">
    <location>
        <begin position="23"/>
        <end position="172"/>
    </location>
</feature>
<feature type="signal peptide" evidence="1">
    <location>
        <begin position="1"/>
        <end position="22"/>
    </location>
</feature>
<gene>
    <name evidence="2" type="ORF">CWI81_12175</name>
</gene>
<accession>A0A432Z794</accession>
<keyword evidence="3" id="KW-1185">Reference proteome</keyword>
<dbReference type="OrthoDB" id="195620at2"/>
<name>A0A432Z794_9GAMM</name>
<sequence length="172" mass="19590">MRNLFLLAPATIALMLSPAVLAGEAKVTFENIEDYTDFRPANGIEERFQERKKEQFTEIFNELSEQLPEGQVLSVTIKDIDLSGRLEPTFGQTTAAYARVVRSIDFPTMEFDYALTDSAGQVLEEGSAKIKDMAFDLDQAKSLKVRRQALYFEEQMLEDWFNKTFSKRLAAN</sequence>
<organism evidence="2 3">
    <name type="scientific">Idiomarina seosinensis</name>
    <dbReference type="NCBI Taxonomy" id="281739"/>
    <lineage>
        <taxon>Bacteria</taxon>
        <taxon>Pseudomonadati</taxon>
        <taxon>Pseudomonadota</taxon>
        <taxon>Gammaproteobacteria</taxon>
        <taxon>Alteromonadales</taxon>
        <taxon>Idiomarinaceae</taxon>
        <taxon>Idiomarina</taxon>
    </lineage>
</organism>
<evidence type="ECO:0000313" key="3">
    <source>
        <dbReference type="Proteomes" id="UP000287908"/>
    </source>
</evidence>
<dbReference type="Proteomes" id="UP000287908">
    <property type="component" value="Unassembled WGS sequence"/>
</dbReference>
<dbReference type="InterPro" id="IPR021557">
    <property type="entry name" value="DUF3016"/>
</dbReference>
<proteinExistence type="predicted"/>
<dbReference type="AlphaFoldDB" id="A0A432Z794"/>
<comment type="caution">
    <text evidence="2">The sequence shown here is derived from an EMBL/GenBank/DDBJ whole genome shotgun (WGS) entry which is preliminary data.</text>
</comment>
<dbReference type="EMBL" id="PIQF01000004">
    <property type="protein sequence ID" value="RUO73771.1"/>
    <property type="molecule type" value="Genomic_DNA"/>
</dbReference>
<dbReference type="RefSeq" id="WP_126785572.1">
    <property type="nucleotide sequence ID" value="NZ_PIQF01000004.1"/>
</dbReference>
<evidence type="ECO:0000313" key="2">
    <source>
        <dbReference type="EMBL" id="RUO73771.1"/>
    </source>
</evidence>
<keyword evidence="1" id="KW-0732">Signal</keyword>
<evidence type="ECO:0000256" key="1">
    <source>
        <dbReference type="SAM" id="SignalP"/>
    </source>
</evidence>
<protein>
    <submittedName>
        <fullName evidence="2">DUF3016 domain-containing protein</fullName>
    </submittedName>
</protein>
<reference evidence="2 3" key="1">
    <citation type="journal article" date="2011" name="Front. Microbiol.">
        <title>Genomic signatures of strain selection and enhancement in Bacillus atrophaeus var. globigii, a historical biowarfare simulant.</title>
        <authorList>
            <person name="Gibbons H.S."/>
            <person name="Broomall S.M."/>
            <person name="McNew L.A."/>
            <person name="Daligault H."/>
            <person name="Chapman C."/>
            <person name="Bruce D."/>
            <person name="Karavis M."/>
            <person name="Krepps M."/>
            <person name="McGregor P.A."/>
            <person name="Hong C."/>
            <person name="Park K.H."/>
            <person name="Akmal A."/>
            <person name="Feldman A."/>
            <person name="Lin J.S."/>
            <person name="Chang W.E."/>
            <person name="Higgs B.W."/>
            <person name="Demirev P."/>
            <person name="Lindquist J."/>
            <person name="Liem A."/>
            <person name="Fochler E."/>
            <person name="Read T.D."/>
            <person name="Tapia R."/>
            <person name="Johnson S."/>
            <person name="Bishop-Lilly K.A."/>
            <person name="Detter C."/>
            <person name="Han C."/>
            <person name="Sozhamannan S."/>
            <person name="Rosenzweig C.N."/>
            <person name="Skowronski E.W."/>
        </authorList>
    </citation>
    <scope>NUCLEOTIDE SEQUENCE [LARGE SCALE GENOMIC DNA]</scope>
    <source>
        <strain evidence="2 3">CL-SP19</strain>
    </source>
</reference>